<keyword evidence="4 7" id="KW-0067">ATP-binding</keyword>
<dbReference type="InterPro" id="IPR018483">
    <property type="entry name" value="Carb_kinase_FGGY_CS"/>
</dbReference>
<name>C0EX07_9FIRM</name>
<feature type="domain" description="Carbohydrate kinase FGGY C-terminal" evidence="11">
    <location>
        <begin position="290"/>
        <end position="489"/>
    </location>
</feature>
<dbReference type="PANTHER" id="PTHR43435:SF4">
    <property type="entry name" value="FGGY CARBOHYDRATE KINASE DOMAIN-CONTAINING PROTEIN"/>
    <property type="match status" value="1"/>
</dbReference>
<dbReference type="Gene3D" id="3.30.420.40">
    <property type="match status" value="2"/>
</dbReference>
<keyword evidence="5 7" id="KW-0054">Arabinose catabolism</keyword>
<dbReference type="Pfam" id="PF00370">
    <property type="entry name" value="FGGY_N"/>
    <property type="match status" value="1"/>
</dbReference>
<dbReference type="InterPro" id="IPR018485">
    <property type="entry name" value="FGGY_C"/>
</dbReference>
<dbReference type="GO" id="GO:0005737">
    <property type="term" value="C:cytoplasm"/>
    <property type="evidence" value="ECO:0007669"/>
    <property type="project" value="TreeGrafter"/>
</dbReference>
<accession>C0EX07</accession>
<dbReference type="EC" id="2.7.1.16" evidence="7 8"/>
<evidence type="ECO:0000256" key="7">
    <source>
        <dbReference type="HAMAP-Rule" id="MF_00520"/>
    </source>
</evidence>
<dbReference type="HAMAP" id="MF_00520">
    <property type="entry name" value="Ribulokinase"/>
    <property type="match status" value="1"/>
</dbReference>
<evidence type="ECO:0000313" key="13">
    <source>
        <dbReference type="Proteomes" id="UP000003174"/>
    </source>
</evidence>
<evidence type="ECO:0000256" key="6">
    <source>
        <dbReference type="ARBA" id="ARBA00023277"/>
    </source>
</evidence>
<reference evidence="12 13" key="1">
    <citation type="submission" date="2009-01" db="EMBL/GenBank/DDBJ databases">
        <authorList>
            <person name="Fulton L."/>
            <person name="Clifton S."/>
            <person name="Fulton B."/>
            <person name="Xu J."/>
            <person name="Minx P."/>
            <person name="Pepin K.H."/>
            <person name="Johnson M."/>
            <person name="Bhonagiri V."/>
            <person name="Nash W.E."/>
            <person name="Mardis E.R."/>
            <person name="Wilson R.K."/>
        </authorList>
    </citation>
    <scope>NUCLEOTIDE SEQUENCE [LARGE SCALE GENOMIC DNA]</scope>
    <source>
        <strain evidence="12 13">DSM 3353</strain>
    </source>
</reference>
<dbReference type="Proteomes" id="UP000003174">
    <property type="component" value="Unassembled WGS sequence"/>
</dbReference>
<dbReference type="InterPro" id="IPR005929">
    <property type="entry name" value="Ribulokinase"/>
</dbReference>
<dbReference type="GO" id="GO:0005524">
    <property type="term" value="F:ATP binding"/>
    <property type="evidence" value="ECO:0007669"/>
    <property type="project" value="UniProtKB-UniRule"/>
</dbReference>
<comment type="pathway">
    <text evidence="7 9">Carbohydrate degradation; L-arabinose degradation via L-ribulose; D-xylulose 5-phosphate from L-arabinose (bacterial route): step 2/3.</text>
</comment>
<comment type="caution">
    <text evidence="12">The sequence shown here is derived from an EMBL/GenBank/DDBJ whole genome shotgun (WGS) entry which is preliminary data.</text>
</comment>
<keyword evidence="3 7" id="KW-0418">Kinase</keyword>
<dbReference type="AlphaFoldDB" id="C0EX07"/>
<evidence type="ECO:0000259" key="11">
    <source>
        <dbReference type="Pfam" id="PF02782"/>
    </source>
</evidence>
<dbReference type="EMBL" id="ACEP01000088">
    <property type="protein sequence ID" value="EEG36212.1"/>
    <property type="molecule type" value="Genomic_DNA"/>
</dbReference>
<gene>
    <name evidence="7 12" type="primary">araB</name>
    <name evidence="12" type="ORF">EUBHAL_01948</name>
</gene>
<dbReference type="UniPathway" id="UPA00145">
    <property type="reaction ID" value="UER00566"/>
</dbReference>
<evidence type="ECO:0000256" key="5">
    <source>
        <dbReference type="ARBA" id="ARBA00022935"/>
    </source>
</evidence>
<feature type="domain" description="Carbohydrate kinase FGGY N-terminal" evidence="10">
    <location>
        <begin position="7"/>
        <end position="279"/>
    </location>
</feature>
<dbReference type="PIRSF" id="PIRSF000538">
    <property type="entry name" value="GlpK"/>
    <property type="match status" value="1"/>
</dbReference>
<evidence type="ECO:0000256" key="9">
    <source>
        <dbReference type="RuleBase" id="RU003455"/>
    </source>
</evidence>
<dbReference type="NCBIfam" id="NF003154">
    <property type="entry name" value="PRK04123.1"/>
    <property type="match status" value="1"/>
</dbReference>
<dbReference type="GO" id="GO:0019150">
    <property type="term" value="F:D-ribulokinase activity"/>
    <property type="evidence" value="ECO:0007669"/>
    <property type="project" value="RHEA"/>
</dbReference>
<protein>
    <recommendedName>
        <fullName evidence="7 8">Ribulokinase</fullName>
        <ecNumber evidence="7 8">2.7.1.16</ecNumber>
    </recommendedName>
</protein>
<evidence type="ECO:0000256" key="4">
    <source>
        <dbReference type="ARBA" id="ARBA00022840"/>
    </source>
</evidence>
<dbReference type="NCBIfam" id="TIGR01234">
    <property type="entry name" value="L-ribulokinase"/>
    <property type="match status" value="1"/>
</dbReference>
<dbReference type="InterPro" id="IPR018484">
    <property type="entry name" value="FGGY_N"/>
</dbReference>
<dbReference type="eggNOG" id="COG1069">
    <property type="taxonomic scope" value="Bacteria"/>
</dbReference>
<dbReference type="GO" id="GO:0019569">
    <property type="term" value="P:L-arabinose catabolic process to D-xylulose 5-phosphate"/>
    <property type="evidence" value="ECO:0007669"/>
    <property type="project" value="UniProtKB-UniRule"/>
</dbReference>
<dbReference type="PROSITE" id="PS00445">
    <property type="entry name" value="FGGY_KINASES_2"/>
    <property type="match status" value="1"/>
</dbReference>
<dbReference type="Pfam" id="PF02782">
    <property type="entry name" value="FGGY_C"/>
    <property type="match status" value="1"/>
</dbReference>
<dbReference type="InterPro" id="IPR000577">
    <property type="entry name" value="Carb_kinase_FGGY"/>
</dbReference>
<evidence type="ECO:0000256" key="8">
    <source>
        <dbReference type="NCBIfam" id="TIGR01234"/>
    </source>
</evidence>
<keyword evidence="1 7" id="KW-0808">Transferase</keyword>
<comment type="similarity">
    <text evidence="7 9">Belongs to the ribulokinase family.</text>
</comment>
<proteinExistence type="inferred from homology"/>
<keyword evidence="6 7" id="KW-0119">Carbohydrate metabolism</keyword>
<evidence type="ECO:0000256" key="2">
    <source>
        <dbReference type="ARBA" id="ARBA00022741"/>
    </source>
</evidence>
<dbReference type="CDD" id="cd07781">
    <property type="entry name" value="ASKHA_NBD_FGGY_L-RBK"/>
    <property type="match status" value="1"/>
</dbReference>
<evidence type="ECO:0000256" key="3">
    <source>
        <dbReference type="ARBA" id="ARBA00022777"/>
    </source>
</evidence>
<evidence type="ECO:0000313" key="12">
    <source>
        <dbReference type="EMBL" id="EEG36212.1"/>
    </source>
</evidence>
<dbReference type="InterPro" id="IPR043129">
    <property type="entry name" value="ATPase_NBD"/>
</dbReference>
<comment type="catalytic activity">
    <reaction evidence="7 9">
        <text>L-ribulose + ATP = L-ribulose 5-phosphate + ADP + H(+)</text>
        <dbReference type="Rhea" id="RHEA:22072"/>
        <dbReference type="ChEBI" id="CHEBI:15378"/>
        <dbReference type="ChEBI" id="CHEBI:16880"/>
        <dbReference type="ChEBI" id="CHEBI:30616"/>
        <dbReference type="ChEBI" id="CHEBI:58226"/>
        <dbReference type="ChEBI" id="CHEBI:456216"/>
        <dbReference type="EC" id="2.7.1.16"/>
    </reaction>
</comment>
<organism evidence="12 13">
    <name type="scientific">Anaerobutyricum hallii DSM 3353</name>
    <dbReference type="NCBI Taxonomy" id="411469"/>
    <lineage>
        <taxon>Bacteria</taxon>
        <taxon>Bacillati</taxon>
        <taxon>Bacillota</taxon>
        <taxon>Clostridia</taxon>
        <taxon>Lachnospirales</taxon>
        <taxon>Lachnospiraceae</taxon>
        <taxon>Anaerobutyricum</taxon>
    </lineage>
</organism>
<dbReference type="GO" id="GO:0008741">
    <property type="term" value="F:ribulokinase activity"/>
    <property type="evidence" value="ECO:0007669"/>
    <property type="project" value="UniProtKB-UniRule"/>
</dbReference>
<evidence type="ECO:0000259" key="10">
    <source>
        <dbReference type="Pfam" id="PF00370"/>
    </source>
</evidence>
<sequence length="559" mass="61635">MYKMSKYAIGVDYGTLSVRALLVNIETGEEAATSVYEYPHGVMEEHLPTGERLPSGWALQEPQDYVEGLIITIRNVLAEKKVLPEEVIGIGVDFTSSTVIPVKADRTPLCHLEKFTHNPHSYVKLWKHHGAEEEALQIDRIAKEREEKWLPLYGGKVSSEWMIPKILETLHHAPDVYKEADRFMEALDWIIWQMTGEETRSACGAGYKAFYRHDSGYPTKDFFKALDPAMENIVEEKLDAPIKSIGETAGYLTDSMARELGLLAGTPVGTGIIDAHSSLPGCGIGTPGTMMIIVGTSSCHMMLSETEAGIAGVGGLVKDGIMPGYFGYEAGQCCVGDHFAWFTDNCVPESYEQEARSRGISIHQLLTEKLAGYKAGQSGLLALDWFNGVRSPLMDFNLNGLIMGMNLLTKPEEIYLSLIEATAYGTRMIIEQFEDAGVPVNALVLSGGIPAKNKMLVQIYSDVCNKEIRISGTDQASALGAAILGIAAAPERITGFKNANEAAEKLGKVRDEVYKPNPDNVAVYDKLYQEYKTLHKYFGTGENDVMKRLNKIREDRLSE</sequence>
<reference evidence="12 13" key="2">
    <citation type="submission" date="2009-02" db="EMBL/GenBank/DDBJ databases">
        <title>Draft genome sequence of Eubacterium hallii (DSM 3353).</title>
        <authorList>
            <person name="Sudarsanam P."/>
            <person name="Ley R."/>
            <person name="Guruge J."/>
            <person name="Turnbaugh P.J."/>
            <person name="Mahowald M."/>
            <person name="Liep D."/>
            <person name="Gordon J."/>
        </authorList>
    </citation>
    <scope>NUCLEOTIDE SEQUENCE [LARGE SCALE GENOMIC DNA]</scope>
    <source>
        <strain evidence="12 13">DSM 3353</strain>
    </source>
</reference>
<keyword evidence="2 7" id="KW-0547">Nucleotide-binding</keyword>
<evidence type="ECO:0000256" key="1">
    <source>
        <dbReference type="ARBA" id="ARBA00022679"/>
    </source>
</evidence>
<dbReference type="PANTHER" id="PTHR43435">
    <property type="entry name" value="RIBULOKINASE"/>
    <property type="match status" value="1"/>
</dbReference>
<comment type="catalytic activity">
    <reaction evidence="7">
        <text>D-ribulose + ATP = D-ribulose 5-phosphate + ADP + H(+)</text>
        <dbReference type="Rhea" id="RHEA:17601"/>
        <dbReference type="ChEBI" id="CHEBI:15378"/>
        <dbReference type="ChEBI" id="CHEBI:17173"/>
        <dbReference type="ChEBI" id="CHEBI:30616"/>
        <dbReference type="ChEBI" id="CHEBI:58121"/>
        <dbReference type="ChEBI" id="CHEBI:456216"/>
        <dbReference type="EC" id="2.7.1.16"/>
    </reaction>
</comment>
<dbReference type="SUPFAM" id="SSF53067">
    <property type="entry name" value="Actin-like ATPase domain"/>
    <property type="match status" value="2"/>
</dbReference>